<protein>
    <submittedName>
        <fullName evidence="1">Uncharacterized protein</fullName>
    </submittedName>
</protein>
<evidence type="ECO:0000313" key="1">
    <source>
        <dbReference type="EMBL" id="MCA9392160.1"/>
    </source>
</evidence>
<gene>
    <name evidence="1" type="ORF">KC614_03070</name>
</gene>
<evidence type="ECO:0000313" key="2">
    <source>
        <dbReference type="Proteomes" id="UP000751518"/>
    </source>
</evidence>
<feature type="non-terminal residue" evidence="1">
    <location>
        <position position="1"/>
    </location>
</feature>
<accession>A0A955LKG6</accession>
<proteinExistence type="predicted"/>
<dbReference type="AlphaFoldDB" id="A0A955LKG6"/>
<organism evidence="1 2">
    <name type="scientific">candidate division WWE3 bacterium</name>
    <dbReference type="NCBI Taxonomy" id="2053526"/>
    <lineage>
        <taxon>Bacteria</taxon>
        <taxon>Katanobacteria</taxon>
    </lineage>
</organism>
<dbReference type="Proteomes" id="UP000751518">
    <property type="component" value="Unassembled WGS sequence"/>
</dbReference>
<comment type="caution">
    <text evidence="1">The sequence shown here is derived from an EMBL/GenBank/DDBJ whole genome shotgun (WGS) entry which is preliminary data.</text>
</comment>
<sequence length="77" mass="8598">NIYEEFGYTVFDNFVRIPSLSSKTIAFTYTLPAGLGDVGELLIQKQPGVEVVYHTIVTSDGEQAFNLRKDENVSIKL</sequence>
<reference evidence="1" key="1">
    <citation type="submission" date="2020-04" db="EMBL/GenBank/DDBJ databases">
        <authorList>
            <person name="Zhang T."/>
        </authorList>
    </citation>
    <scope>NUCLEOTIDE SEQUENCE</scope>
    <source>
        <strain evidence="1">HKST-UBA03</strain>
    </source>
</reference>
<name>A0A955LKG6_UNCKA</name>
<dbReference type="EMBL" id="JAGQKZ010000023">
    <property type="protein sequence ID" value="MCA9392160.1"/>
    <property type="molecule type" value="Genomic_DNA"/>
</dbReference>
<reference evidence="1" key="2">
    <citation type="journal article" date="2021" name="Microbiome">
        <title>Successional dynamics and alternative stable states in a saline activated sludge microbial community over 9 years.</title>
        <authorList>
            <person name="Wang Y."/>
            <person name="Ye J."/>
            <person name="Ju F."/>
            <person name="Liu L."/>
            <person name="Boyd J.A."/>
            <person name="Deng Y."/>
            <person name="Parks D.H."/>
            <person name="Jiang X."/>
            <person name="Yin X."/>
            <person name="Woodcroft B.J."/>
            <person name="Tyson G.W."/>
            <person name="Hugenholtz P."/>
            <person name="Polz M.F."/>
            <person name="Zhang T."/>
        </authorList>
    </citation>
    <scope>NUCLEOTIDE SEQUENCE</scope>
    <source>
        <strain evidence="1">HKST-UBA03</strain>
    </source>
</reference>